<reference evidence="4 5" key="2">
    <citation type="journal article" date="2023" name="ChemBioChem">
        <title>Acyltransferase Domain Exchange between Two Independent Type I Polyketide Synthases in the Same Producer Strain of Macrolide Antibiotics.</title>
        <authorList>
            <person name="Kudo F."/>
            <person name="Kishikawa K."/>
            <person name="Tsuboi K."/>
            <person name="Kido T."/>
            <person name="Usui T."/>
            <person name="Hashimoto J."/>
            <person name="Shin-Ya K."/>
            <person name="Miyanaga A."/>
            <person name="Eguchi T."/>
        </authorList>
    </citation>
    <scope>NUCLEOTIDE SEQUENCE [LARGE SCALE GENOMIC DNA]</scope>
    <source>
        <strain evidence="4 5">A-8890</strain>
    </source>
</reference>
<keyword evidence="5" id="KW-1185">Reference proteome</keyword>
<name>A0ABN5VFS7_9ACTN</name>
<gene>
    <name evidence="4" type="ORF">SGFS_031270</name>
</gene>
<keyword evidence="2" id="KW-0472">Membrane</keyword>
<dbReference type="InterPro" id="IPR058488">
    <property type="entry name" value="DUF8175"/>
</dbReference>
<dbReference type="Pfam" id="PF26526">
    <property type="entry name" value="DUF8175"/>
    <property type="match status" value="1"/>
</dbReference>
<dbReference type="Proteomes" id="UP001321542">
    <property type="component" value="Chromosome"/>
</dbReference>
<evidence type="ECO:0000313" key="4">
    <source>
        <dbReference type="EMBL" id="BBC31833.1"/>
    </source>
</evidence>
<feature type="region of interest" description="Disordered" evidence="1">
    <location>
        <begin position="53"/>
        <end position="92"/>
    </location>
</feature>
<keyword evidence="2" id="KW-0812">Transmembrane</keyword>
<accession>A0ABN5VFS7</accession>
<dbReference type="RefSeq" id="WP_286250675.1">
    <property type="nucleotide sequence ID" value="NZ_AP018448.1"/>
</dbReference>
<sequence length="257" mass="26901">MKKVGHHPQSGEEWRQPFWRQRSWITAAIFLLLICVTAVVNMIAESGDGGGGIAADATPDPGSSASDDGAEADKGGDTGGTCPRQQSGEAPAAVPADLKWRNLGGGFLPTSSTSGPLSRTSTTWSCFAHSPTGAVLAAHVIPSQMSGPRWRDAARTQLVPGAGQRQFMAARAVVSDEEAGGSPGELGTYDGFNVLDYAADRAHVQLLVRRPDGAYVATSVSVSWKDGDWKLVPQSDGALTSTFVAVSGTTGFVRWED</sequence>
<evidence type="ECO:0000256" key="1">
    <source>
        <dbReference type="SAM" id="MobiDB-lite"/>
    </source>
</evidence>
<reference evidence="4 5" key="1">
    <citation type="journal article" date="2010" name="ChemBioChem">
        <title>Cloning and characterization of the biosynthetic gene cluster of 16-membered macrolide antibiotic FD-891: involvement of a dual functional cytochrome P450 monooxygenase catalyzing epoxidation and hydroxylation.</title>
        <authorList>
            <person name="Kudo F."/>
            <person name="Motegi A."/>
            <person name="Mizoue K."/>
            <person name="Eguchi T."/>
        </authorList>
    </citation>
    <scope>NUCLEOTIDE SEQUENCE [LARGE SCALE GENOMIC DNA]</scope>
    <source>
        <strain evidence="4 5">A-8890</strain>
    </source>
</reference>
<keyword evidence="2" id="KW-1133">Transmembrane helix</keyword>
<evidence type="ECO:0000256" key="2">
    <source>
        <dbReference type="SAM" id="Phobius"/>
    </source>
</evidence>
<feature type="domain" description="DUF8175" evidence="3">
    <location>
        <begin position="69"/>
        <end position="253"/>
    </location>
</feature>
<proteinExistence type="predicted"/>
<protein>
    <recommendedName>
        <fullName evidence="3">DUF8175 domain-containing protein</fullName>
    </recommendedName>
</protein>
<feature type="transmembrane region" description="Helical" evidence="2">
    <location>
        <begin position="24"/>
        <end position="44"/>
    </location>
</feature>
<evidence type="ECO:0000259" key="3">
    <source>
        <dbReference type="Pfam" id="PF26526"/>
    </source>
</evidence>
<dbReference type="EMBL" id="AP018448">
    <property type="protein sequence ID" value="BBC31833.1"/>
    <property type="molecule type" value="Genomic_DNA"/>
</dbReference>
<organism evidence="4 5">
    <name type="scientific">Streptomyces graminofaciens</name>
    <dbReference type="NCBI Taxonomy" id="68212"/>
    <lineage>
        <taxon>Bacteria</taxon>
        <taxon>Bacillati</taxon>
        <taxon>Actinomycetota</taxon>
        <taxon>Actinomycetes</taxon>
        <taxon>Kitasatosporales</taxon>
        <taxon>Streptomycetaceae</taxon>
        <taxon>Streptomyces</taxon>
    </lineage>
</organism>
<evidence type="ECO:0000313" key="5">
    <source>
        <dbReference type="Proteomes" id="UP001321542"/>
    </source>
</evidence>